<keyword evidence="1" id="KW-1133">Transmembrane helix</keyword>
<dbReference type="InterPro" id="IPR029063">
    <property type="entry name" value="SAM-dependent_MTases_sf"/>
</dbReference>
<dbReference type="CDD" id="cd02440">
    <property type="entry name" value="AdoMet_MTases"/>
    <property type="match status" value="1"/>
</dbReference>
<accession>A0A2G9ZDW2</accession>
<comment type="caution">
    <text evidence="2">The sequence shown here is derived from an EMBL/GenBank/DDBJ whole genome shotgun (WGS) entry which is preliminary data.</text>
</comment>
<protein>
    <recommendedName>
        <fullName evidence="4">Methyltransferase type 11</fullName>
    </recommendedName>
</protein>
<reference evidence="2 3" key="1">
    <citation type="submission" date="2017-09" db="EMBL/GenBank/DDBJ databases">
        <title>Depth-based differentiation of microbial function through sediment-hosted aquifers and enrichment of novel symbionts in the deep terrestrial subsurface.</title>
        <authorList>
            <person name="Probst A.J."/>
            <person name="Ladd B."/>
            <person name="Jarett J.K."/>
            <person name="Geller-Mcgrath D.E."/>
            <person name="Sieber C.M."/>
            <person name="Emerson J.B."/>
            <person name="Anantharaman K."/>
            <person name="Thomas B.C."/>
            <person name="Malmstrom R."/>
            <person name="Stieglmeier M."/>
            <person name="Klingl A."/>
            <person name="Woyke T."/>
            <person name="Ryan C.M."/>
            <person name="Banfield J.F."/>
        </authorList>
    </citation>
    <scope>NUCLEOTIDE SEQUENCE [LARGE SCALE GENOMIC DNA]</scope>
    <source>
        <strain evidence="2">CG23_combo_of_CG06-09_8_20_14_all_37_87_8</strain>
    </source>
</reference>
<organism evidence="2 3">
    <name type="scientific">bacterium (Candidatus Gribaldobacteria) CG23_combo_of_CG06-09_8_20_14_all_37_87_8</name>
    <dbReference type="NCBI Taxonomy" id="2014278"/>
    <lineage>
        <taxon>Bacteria</taxon>
        <taxon>Candidatus Gribaldobacteria</taxon>
    </lineage>
</organism>
<dbReference type="SUPFAM" id="SSF53335">
    <property type="entry name" value="S-adenosyl-L-methionine-dependent methyltransferases"/>
    <property type="match status" value="1"/>
</dbReference>
<dbReference type="Gene3D" id="3.40.50.150">
    <property type="entry name" value="Vaccinia Virus protein VP39"/>
    <property type="match status" value="1"/>
</dbReference>
<sequence>MEFETLTKCPFCSAKEIVLLFKAKDLLTQKPGEFFLSQCQKCTLVFQNPRVKEKDIGFYYENINYFQEPKQAFLKKEKQSFRKNTLSIFKDFLKKQALINHFAYGGKNAFWLISLSFKKALLAKSYPCFVKNGKLLEIGCSNGAFLEELKNLGWQVKGVEMSRESSQYAKEKRGLDVQNKRIEECDFRENEFDVIVMNMVLEHLYSPFDALQKIAQWLKPKGQLIFSLPYFKGFEFQFFKEFTYGLQLPTHQTFFSQPILKICLQKLGFNKIKFYHQAFDRDIVVSSQNKYQATSFWFYRFLGYNRIVRLFFIKPLVFLLALIGKTSRLTLRAKKRATSQKICV</sequence>
<dbReference type="PANTHER" id="PTHR43861:SF6">
    <property type="entry name" value="METHYLTRANSFERASE TYPE 11"/>
    <property type="match status" value="1"/>
</dbReference>
<evidence type="ECO:0000256" key="1">
    <source>
        <dbReference type="SAM" id="Phobius"/>
    </source>
</evidence>
<proteinExistence type="predicted"/>
<evidence type="ECO:0000313" key="3">
    <source>
        <dbReference type="Proteomes" id="UP000230447"/>
    </source>
</evidence>
<dbReference type="PANTHER" id="PTHR43861">
    <property type="entry name" value="TRANS-ACONITATE 2-METHYLTRANSFERASE-RELATED"/>
    <property type="match status" value="1"/>
</dbReference>
<evidence type="ECO:0008006" key="4">
    <source>
        <dbReference type="Google" id="ProtNLM"/>
    </source>
</evidence>
<keyword evidence="1" id="KW-0472">Membrane</keyword>
<dbReference type="AlphaFoldDB" id="A0A2G9ZDW2"/>
<dbReference type="Proteomes" id="UP000230447">
    <property type="component" value="Unassembled WGS sequence"/>
</dbReference>
<keyword evidence="1" id="KW-0812">Transmembrane</keyword>
<evidence type="ECO:0000313" key="2">
    <source>
        <dbReference type="EMBL" id="PIP31344.1"/>
    </source>
</evidence>
<feature type="transmembrane region" description="Helical" evidence="1">
    <location>
        <begin position="307"/>
        <end position="326"/>
    </location>
</feature>
<dbReference type="Pfam" id="PF13489">
    <property type="entry name" value="Methyltransf_23"/>
    <property type="match status" value="1"/>
</dbReference>
<dbReference type="EMBL" id="PCSB01000087">
    <property type="protein sequence ID" value="PIP31344.1"/>
    <property type="molecule type" value="Genomic_DNA"/>
</dbReference>
<gene>
    <name evidence="2" type="ORF">COX24_04130</name>
</gene>
<name>A0A2G9ZDW2_9BACT</name>